<comment type="caution">
    <text evidence="6">The sequence shown here is derived from an EMBL/GenBank/DDBJ whole genome shotgun (WGS) entry which is preliminary data.</text>
</comment>
<dbReference type="PROSITE" id="PS01124">
    <property type="entry name" value="HTH_ARAC_FAMILY_2"/>
    <property type="match status" value="1"/>
</dbReference>
<dbReference type="Pfam" id="PF12833">
    <property type="entry name" value="HTH_18"/>
    <property type="match status" value="1"/>
</dbReference>
<feature type="domain" description="HTH araC/xylS-type" evidence="5">
    <location>
        <begin position="173"/>
        <end position="270"/>
    </location>
</feature>
<dbReference type="SUPFAM" id="SSF46689">
    <property type="entry name" value="Homeodomain-like"/>
    <property type="match status" value="2"/>
</dbReference>
<keyword evidence="3" id="KW-0010">Activator</keyword>
<dbReference type="InterPro" id="IPR037923">
    <property type="entry name" value="HTH-like"/>
</dbReference>
<proteinExistence type="predicted"/>
<sequence>MEWVRYRRLPDRPVETMHAHFEQHTYHVHSHESYSFGLTDFGAQAFGCRGESRTSSAGMIMAFNPDEPHDGRAAAEQGFTYRIVHIGPSLITDVLSDRAGRVTGMPLFADPVLHDPVLAQALGRLYNSLGDSATTLARDEALASAVSALVQRAAHSAPVAMEPSPGGSIVAARRVRELIQESYLDSFGADELAVATGCSRFALYRAFKAAYGMSPSDYQRMLRVREARRLIAAGHPVASAATLAGFADQAHLTRWFRRTYGITPGTFSTAGR</sequence>
<dbReference type="Pfam" id="PF02311">
    <property type="entry name" value="AraC_binding"/>
    <property type="match status" value="1"/>
</dbReference>
<evidence type="ECO:0000313" key="7">
    <source>
        <dbReference type="Proteomes" id="UP001519332"/>
    </source>
</evidence>
<evidence type="ECO:0000313" key="6">
    <source>
        <dbReference type="EMBL" id="MBP2326619.1"/>
    </source>
</evidence>
<dbReference type="InterPro" id="IPR050204">
    <property type="entry name" value="AraC_XylS_family_regulators"/>
</dbReference>
<evidence type="ECO:0000256" key="2">
    <source>
        <dbReference type="ARBA" id="ARBA00023125"/>
    </source>
</evidence>
<evidence type="ECO:0000256" key="4">
    <source>
        <dbReference type="ARBA" id="ARBA00023163"/>
    </source>
</evidence>
<dbReference type="PANTHER" id="PTHR46796">
    <property type="entry name" value="HTH-TYPE TRANSCRIPTIONAL ACTIVATOR RHAS-RELATED"/>
    <property type="match status" value="1"/>
</dbReference>
<accession>A0ABS4TRK4</accession>
<dbReference type="InterPro" id="IPR018062">
    <property type="entry name" value="HTH_AraC-typ_CS"/>
</dbReference>
<reference evidence="6 7" key="1">
    <citation type="submission" date="2021-03" db="EMBL/GenBank/DDBJ databases">
        <title>Sequencing the genomes of 1000 actinobacteria strains.</title>
        <authorList>
            <person name="Klenk H.-P."/>
        </authorList>
    </citation>
    <scope>NUCLEOTIDE SEQUENCE [LARGE SCALE GENOMIC DNA]</scope>
    <source>
        <strain evidence="6 7">DSM 46670</strain>
    </source>
</reference>
<dbReference type="InterPro" id="IPR018060">
    <property type="entry name" value="HTH_AraC"/>
</dbReference>
<dbReference type="SUPFAM" id="SSF51215">
    <property type="entry name" value="Regulatory protein AraC"/>
    <property type="match status" value="1"/>
</dbReference>
<dbReference type="InterPro" id="IPR009057">
    <property type="entry name" value="Homeodomain-like_sf"/>
</dbReference>
<keyword evidence="1" id="KW-0805">Transcription regulation</keyword>
<name>A0ABS4TRK4_9PSEU</name>
<evidence type="ECO:0000259" key="5">
    <source>
        <dbReference type="PROSITE" id="PS01124"/>
    </source>
</evidence>
<dbReference type="Proteomes" id="UP001519332">
    <property type="component" value="Unassembled WGS sequence"/>
</dbReference>
<dbReference type="SMART" id="SM00342">
    <property type="entry name" value="HTH_ARAC"/>
    <property type="match status" value="1"/>
</dbReference>
<dbReference type="EMBL" id="JAGINW010000001">
    <property type="protein sequence ID" value="MBP2326619.1"/>
    <property type="molecule type" value="Genomic_DNA"/>
</dbReference>
<evidence type="ECO:0000256" key="3">
    <source>
        <dbReference type="ARBA" id="ARBA00023159"/>
    </source>
</evidence>
<dbReference type="PANTHER" id="PTHR46796:SF2">
    <property type="entry name" value="TRANSCRIPTIONAL REGULATORY PROTEIN"/>
    <property type="match status" value="1"/>
</dbReference>
<protein>
    <submittedName>
        <fullName evidence="6">AraC-like DNA-binding protein</fullName>
    </submittedName>
</protein>
<keyword evidence="2" id="KW-0238">DNA-binding</keyword>
<keyword evidence="4" id="KW-0804">Transcription</keyword>
<dbReference type="RefSeq" id="WP_307855387.1">
    <property type="nucleotide sequence ID" value="NZ_JAGINW010000001.1"/>
</dbReference>
<keyword evidence="7" id="KW-1185">Reference proteome</keyword>
<dbReference type="PROSITE" id="PS00041">
    <property type="entry name" value="HTH_ARAC_FAMILY_1"/>
    <property type="match status" value="1"/>
</dbReference>
<dbReference type="Gene3D" id="1.10.10.60">
    <property type="entry name" value="Homeodomain-like"/>
    <property type="match status" value="1"/>
</dbReference>
<evidence type="ECO:0000256" key="1">
    <source>
        <dbReference type="ARBA" id="ARBA00023015"/>
    </source>
</evidence>
<organism evidence="6 7">
    <name type="scientific">Kibdelosporangium banguiense</name>
    <dbReference type="NCBI Taxonomy" id="1365924"/>
    <lineage>
        <taxon>Bacteria</taxon>
        <taxon>Bacillati</taxon>
        <taxon>Actinomycetota</taxon>
        <taxon>Actinomycetes</taxon>
        <taxon>Pseudonocardiales</taxon>
        <taxon>Pseudonocardiaceae</taxon>
        <taxon>Kibdelosporangium</taxon>
    </lineage>
</organism>
<gene>
    <name evidence="6" type="ORF">JOF56_007004</name>
</gene>
<dbReference type="InterPro" id="IPR003313">
    <property type="entry name" value="AraC-bd"/>
</dbReference>